<protein>
    <submittedName>
        <fullName evidence="1">Uncharacterized protein</fullName>
    </submittedName>
</protein>
<organism evidence="1 2">
    <name type="scientific">Emericella nidulans (strain FGSC A4 / ATCC 38163 / CBS 112.46 / NRRL 194 / M139)</name>
    <name type="common">Aspergillus nidulans</name>
    <dbReference type="NCBI Taxonomy" id="227321"/>
    <lineage>
        <taxon>Eukaryota</taxon>
        <taxon>Fungi</taxon>
        <taxon>Dikarya</taxon>
        <taxon>Ascomycota</taxon>
        <taxon>Pezizomycotina</taxon>
        <taxon>Eurotiomycetes</taxon>
        <taxon>Eurotiomycetidae</taxon>
        <taxon>Eurotiales</taxon>
        <taxon>Aspergillaceae</taxon>
        <taxon>Aspergillus</taxon>
        <taxon>Aspergillus subgen. Nidulantes</taxon>
    </lineage>
</organism>
<gene>
    <name evidence="1" type="ORF">ANIA_11620</name>
</gene>
<sequence length="34" mass="3823">MAPFRPNPATPSNSNRPYIAARLAMLKVLNYFSI</sequence>
<dbReference type="RefSeq" id="XP_050468116.1">
    <property type="nucleotide sequence ID" value="XM_050612168.1"/>
</dbReference>
<reference evidence="2" key="2">
    <citation type="journal article" date="2009" name="Fungal Genet. Biol.">
        <title>The 2008 update of the Aspergillus nidulans genome annotation: a community effort.</title>
        <authorList>
            <person name="Wortman J.R."/>
            <person name="Gilsenan J.M."/>
            <person name="Joardar V."/>
            <person name="Deegan J."/>
            <person name="Clutterbuck J."/>
            <person name="Andersen M.R."/>
            <person name="Archer D."/>
            <person name="Bencina M."/>
            <person name="Braus G."/>
            <person name="Coutinho P."/>
            <person name="von Dohren H."/>
            <person name="Doonan J."/>
            <person name="Driessen A.J."/>
            <person name="Durek P."/>
            <person name="Espeso E."/>
            <person name="Fekete E."/>
            <person name="Flipphi M."/>
            <person name="Estrada C.G."/>
            <person name="Geysens S."/>
            <person name="Goldman G."/>
            <person name="de Groot P.W."/>
            <person name="Hansen K."/>
            <person name="Harris S.D."/>
            <person name="Heinekamp T."/>
            <person name="Helmstaedt K."/>
            <person name="Henrissat B."/>
            <person name="Hofmann G."/>
            <person name="Homan T."/>
            <person name="Horio T."/>
            <person name="Horiuchi H."/>
            <person name="James S."/>
            <person name="Jones M."/>
            <person name="Karaffa L."/>
            <person name="Karanyi Z."/>
            <person name="Kato M."/>
            <person name="Keller N."/>
            <person name="Kelly D.E."/>
            <person name="Kiel J.A."/>
            <person name="Kim J.M."/>
            <person name="van der Klei I.J."/>
            <person name="Klis F.M."/>
            <person name="Kovalchuk A."/>
            <person name="Krasevec N."/>
            <person name="Kubicek C.P."/>
            <person name="Liu B."/>
            <person name="Maccabe A."/>
            <person name="Meyer V."/>
            <person name="Mirabito P."/>
            <person name="Miskei M."/>
            <person name="Mos M."/>
            <person name="Mullins J."/>
            <person name="Nelson D.R."/>
            <person name="Nielsen J."/>
            <person name="Oakley B.R."/>
            <person name="Osmani S.A."/>
            <person name="Pakula T."/>
            <person name="Paszewski A."/>
            <person name="Paulsen I."/>
            <person name="Pilsyk S."/>
            <person name="Pocsi I."/>
            <person name="Punt P.J."/>
            <person name="Ram A.F."/>
            <person name="Ren Q."/>
            <person name="Robellet X."/>
            <person name="Robson G."/>
            <person name="Seiboth B."/>
            <person name="van Solingen P."/>
            <person name="Specht T."/>
            <person name="Sun J."/>
            <person name="Taheri-Talesh N."/>
            <person name="Takeshita N."/>
            <person name="Ussery D."/>
            <person name="vanKuyk P.A."/>
            <person name="Visser H."/>
            <person name="van de Vondervoort P.J."/>
            <person name="de Vries R.P."/>
            <person name="Walton J."/>
            <person name="Xiang X."/>
            <person name="Xiong Y."/>
            <person name="Zeng A.P."/>
            <person name="Brandt B.W."/>
            <person name="Cornell M.J."/>
            <person name="van den Hondel C.A."/>
            <person name="Visser J."/>
            <person name="Oliver S.G."/>
            <person name="Turner G."/>
        </authorList>
    </citation>
    <scope>GENOME REANNOTATION</scope>
    <source>
        <strain evidence="2">FGSC A4 / ATCC 38163 / CBS 112.46 / NRRL 194 / M139</strain>
    </source>
</reference>
<accession>C8VEQ9</accession>
<dbReference type="Proteomes" id="UP000000560">
    <property type="component" value="Chromosome V"/>
</dbReference>
<keyword evidence="2" id="KW-1185">Reference proteome</keyword>
<dbReference type="AlphaFoldDB" id="C8VEQ9"/>
<dbReference type="GeneID" id="74897179"/>
<proteinExistence type="predicted"/>
<evidence type="ECO:0000313" key="2">
    <source>
        <dbReference type="Proteomes" id="UP000000560"/>
    </source>
</evidence>
<dbReference type="EMBL" id="BN001305">
    <property type="protein sequence ID" value="CBF80761.1"/>
    <property type="molecule type" value="Genomic_DNA"/>
</dbReference>
<reference evidence="2" key="1">
    <citation type="journal article" date="2005" name="Nature">
        <title>Sequencing of Aspergillus nidulans and comparative analysis with A. fumigatus and A. oryzae.</title>
        <authorList>
            <person name="Galagan J.E."/>
            <person name="Calvo S.E."/>
            <person name="Cuomo C."/>
            <person name="Ma L.J."/>
            <person name="Wortman J.R."/>
            <person name="Batzoglou S."/>
            <person name="Lee S.I."/>
            <person name="Basturkmen M."/>
            <person name="Spevak C.C."/>
            <person name="Clutterbuck J."/>
            <person name="Kapitonov V."/>
            <person name="Jurka J."/>
            <person name="Scazzocchio C."/>
            <person name="Farman M."/>
            <person name="Butler J."/>
            <person name="Purcell S."/>
            <person name="Harris S."/>
            <person name="Braus G.H."/>
            <person name="Draht O."/>
            <person name="Busch S."/>
            <person name="D'Enfert C."/>
            <person name="Bouchier C."/>
            <person name="Goldman G.H."/>
            <person name="Bell-Pedersen D."/>
            <person name="Griffiths-Jones S."/>
            <person name="Doonan J.H."/>
            <person name="Yu J."/>
            <person name="Vienken K."/>
            <person name="Pain A."/>
            <person name="Freitag M."/>
            <person name="Selker E.U."/>
            <person name="Archer D.B."/>
            <person name="Penalva M.A."/>
            <person name="Oakley B.R."/>
            <person name="Momany M."/>
            <person name="Tanaka T."/>
            <person name="Kumagai T."/>
            <person name="Asai K."/>
            <person name="Machida M."/>
            <person name="Nierman W.C."/>
            <person name="Denning D.W."/>
            <person name="Caddick M."/>
            <person name="Hynes M."/>
            <person name="Paoletti M."/>
            <person name="Fischer R."/>
            <person name="Miller B."/>
            <person name="Dyer P."/>
            <person name="Sachs M.S."/>
            <person name="Osmani S.A."/>
            <person name="Birren B.W."/>
        </authorList>
    </citation>
    <scope>NUCLEOTIDE SEQUENCE [LARGE SCALE GENOMIC DNA]</scope>
    <source>
        <strain evidence="2">FGSC A4 / ATCC 38163 / CBS 112.46 / NRRL 194 / M139</strain>
    </source>
</reference>
<dbReference type="InParanoid" id="C8VEQ9"/>
<evidence type="ECO:0000313" key="1">
    <source>
        <dbReference type="EMBL" id="CBF80761.1"/>
    </source>
</evidence>
<name>C8VEQ9_EMENI</name>
<dbReference type="HOGENOM" id="CLU_3377073_0_0_1"/>
<dbReference type="KEGG" id="ani:ANIA_11620"/>